<dbReference type="Proteomes" id="UP000069705">
    <property type="component" value="Unassembled WGS sequence"/>
</dbReference>
<proteinExistence type="predicted"/>
<reference evidence="2 3" key="1">
    <citation type="journal article" date="2016" name="Genome Announc.">
        <title>Draft Genome Sequences of Five Rapidly Growing Mycobacterium Species, M. thermoresistibile, M. fortuitum subsp. acetamidolyticum, M. canariasense, M. brisbanense, and M. novocastrense.</title>
        <authorList>
            <person name="Katahira K."/>
            <person name="Ogura Y."/>
            <person name="Gotoh Y."/>
            <person name="Hayashi T."/>
        </authorList>
    </citation>
    <scope>NUCLEOTIDE SEQUENCE [LARGE SCALE GENOMIC DNA]</scope>
    <source>
        <strain evidence="2 3">JCM6368</strain>
    </source>
</reference>
<evidence type="ECO:0000313" key="3">
    <source>
        <dbReference type="Proteomes" id="UP000069705"/>
    </source>
</evidence>
<evidence type="ECO:0000313" key="2">
    <source>
        <dbReference type="EMBL" id="GAT04496.1"/>
    </source>
</evidence>
<sequence>MRVSEREVRQLLEDRPRVSTLCQITLIKKDNGFSPRIRLWKKDKTKFGKQTADHTVDADATTTVIKATVDTDSCHDNFWKLIDFIQSFIGISLPDSVFRVVTGDSALLAQLLQNQDRQVVLDAVQAAVGESLTERDIGIISNRKKQLATFKSLLTDPNFFEQRRRELQKPGKQPPGDEGVWQNFFENNQWIFGYGLSLIACETLDGEKLEKITTGANIFTGAGKRSDAVMRSKGFISSLVFGEIKTPAAPLLEKEAYRKPDVYQTSRELNGAVAQVQKTAAKAIRQINTDIHRLYEDDGTPTDIQVSSIRPKQVVVLGNLEQLAVDGNPNPEKTSAFELYRNSIHEVEIITFDELYERARFIVEDV</sequence>
<gene>
    <name evidence="2" type="ORF">RMCFA_4607</name>
</gene>
<protein>
    <recommendedName>
        <fullName evidence="1">Shedu protein SduA C-terminal domain-containing protein</fullName>
    </recommendedName>
</protein>
<reference evidence="3" key="2">
    <citation type="submission" date="2016-02" db="EMBL/GenBank/DDBJ databases">
        <title>Draft genome sequence of five rapidly growing Mycobacterium species.</title>
        <authorList>
            <person name="Katahira K."/>
            <person name="Gotou Y."/>
            <person name="Iida K."/>
            <person name="Ogura Y."/>
            <person name="Hayashi T."/>
        </authorList>
    </citation>
    <scope>NUCLEOTIDE SEQUENCE [LARGE SCALE GENOMIC DNA]</scope>
    <source>
        <strain evidence="3">JCM6368</strain>
    </source>
</reference>
<name>A0A117IFN3_MYCFO</name>
<dbReference type="AlphaFoldDB" id="A0A117IFN3"/>
<feature type="domain" description="Shedu protein SduA C-terminal" evidence="1">
    <location>
        <begin position="177"/>
        <end position="356"/>
    </location>
</feature>
<organism evidence="2 3">
    <name type="scientific">Mycolicibacterium fortuitum subsp. acetamidolyticum</name>
    <dbReference type="NCBI Taxonomy" id="144550"/>
    <lineage>
        <taxon>Bacteria</taxon>
        <taxon>Bacillati</taxon>
        <taxon>Actinomycetota</taxon>
        <taxon>Actinomycetes</taxon>
        <taxon>Mycobacteriales</taxon>
        <taxon>Mycobacteriaceae</taxon>
        <taxon>Mycolicibacterium</taxon>
    </lineage>
</organism>
<dbReference type="InterPro" id="IPR025359">
    <property type="entry name" value="SduA_C"/>
</dbReference>
<accession>A0A117IFN3</accession>
<comment type="caution">
    <text evidence="2">The sequence shown here is derived from an EMBL/GenBank/DDBJ whole genome shotgun (WGS) entry which is preliminary data.</text>
</comment>
<dbReference type="Pfam" id="PF14082">
    <property type="entry name" value="SduA_C"/>
    <property type="match status" value="1"/>
</dbReference>
<dbReference type="EMBL" id="BCSZ01000047">
    <property type="protein sequence ID" value="GAT04496.1"/>
    <property type="molecule type" value="Genomic_DNA"/>
</dbReference>
<evidence type="ECO:0000259" key="1">
    <source>
        <dbReference type="Pfam" id="PF14082"/>
    </source>
</evidence>